<dbReference type="GO" id="GO:0005975">
    <property type="term" value="P:carbohydrate metabolic process"/>
    <property type="evidence" value="ECO:0007669"/>
    <property type="project" value="InterPro"/>
</dbReference>
<dbReference type="InterPro" id="IPR013783">
    <property type="entry name" value="Ig-like_fold"/>
</dbReference>
<dbReference type="AlphaFoldDB" id="K8ACL2"/>
<dbReference type="InterPro" id="IPR044505">
    <property type="entry name" value="GlgX_Isoamylase_N_E_set"/>
</dbReference>
<dbReference type="SUPFAM" id="SSF81296">
    <property type="entry name" value="E set domains"/>
    <property type="match status" value="1"/>
</dbReference>
<feature type="domain" description="Glycoside hydrolase family 13 N-terminal" evidence="3">
    <location>
        <begin position="16"/>
        <end position="104"/>
    </location>
</feature>
<dbReference type="eggNOG" id="COG1523">
    <property type="taxonomic scope" value="Bacteria"/>
</dbReference>
<sequence>MSNGKAFEITAGCSYPLGANYDGEGVNFAIFSAHAERVELCLYDPSGKNEIARLTLPEYTHEIWHGYVPGLPPGTLYGYRVHGPYDPENGHRFNPNKLLVDPYARELAGNIEWNEAHFAYDLLHEDKDLTFDERDSAPYMPKCRVIDPNEFDWQDKNRFPFWEGPNFPGFPEIGF</sequence>
<keyword evidence="2" id="KW-0326">Glycosidase</keyword>
<reference evidence="4" key="1">
    <citation type="submission" date="2012-07" db="EMBL/GenBank/DDBJ databases">
        <authorList>
            <person name="Cummings C."/>
        </authorList>
    </citation>
    <scope>NUCLEOTIDE SEQUENCE</scope>
    <source>
        <strain evidence="4">1330</strain>
    </source>
</reference>
<name>K8ACL2_9ENTR</name>
<evidence type="ECO:0000259" key="3">
    <source>
        <dbReference type="Pfam" id="PF02922"/>
    </source>
</evidence>
<comment type="caution">
    <text evidence="4">The sequence shown here is derived from an EMBL/GenBank/DDBJ whole genome shotgun (WGS) entry which is preliminary data.</text>
</comment>
<protein>
    <submittedName>
        <fullName evidence="4">Glycogen debranching enzyme</fullName>
    </submittedName>
</protein>
<proteinExistence type="inferred from homology"/>
<dbReference type="Proteomes" id="UP000009340">
    <property type="component" value="Unassembled WGS sequence"/>
</dbReference>
<dbReference type="Pfam" id="PF02922">
    <property type="entry name" value="CBM_48"/>
    <property type="match status" value="1"/>
</dbReference>
<accession>K8ACL2</accession>
<dbReference type="InterPro" id="IPR004193">
    <property type="entry name" value="Glyco_hydro_13_N"/>
</dbReference>
<dbReference type="InterPro" id="IPR014756">
    <property type="entry name" value="Ig_E-set"/>
</dbReference>
<dbReference type="Gene3D" id="2.60.40.10">
    <property type="entry name" value="Immunoglobulins"/>
    <property type="match status" value="1"/>
</dbReference>
<evidence type="ECO:0000256" key="2">
    <source>
        <dbReference type="ARBA" id="ARBA00023295"/>
    </source>
</evidence>
<dbReference type="GO" id="GO:0004553">
    <property type="term" value="F:hydrolase activity, hydrolyzing O-glycosyl compounds"/>
    <property type="evidence" value="ECO:0007669"/>
    <property type="project" value="InterPro"/>
</dbReference>
<organism evidence="4 5">
    <name type="scientific">Cronobacter condimenti 1330</name>
    <dbReference type="NCBI Taxonomy" id="1073999"/>
    <lineage>
        <taxon>Bacteria</taxon>
        <taxon>Pseudomonadati</taxon>
        <taxon>Pseudomonadota</taxon>
        <taxon>Gammaproteobacteria</taxon>
        <taxon>Enterobacterales</taxon>
        <taxon>Enterobacteriaceae</taxon>
        <taxon>Cronobacter</taxon>
    </lineage>
</organism>
<keyword evidence="2" id="KW-0378">Hydrolase</keyword>
<dbReference type="EMBL" id="CAKW01000054">
    <property type="protein sequence ID" value="CCJ72002.1"/>
    <property type="molecule type" value="Genomic_DNA"/>
</dbReference>
<dbReference type="PANTHER" id="PTHR43002">
    <property type="entry name" value="GLYCOGEN DEBRANCHING ENZYME"/>
    <property type="match status" value="1"/>
</dbReference>
<evidence type="ECO:0000313" key="4">
    <source>
        <dbReference type="EMBL" id="CCJ72002.1"/>
    </source>
</evidence>
<comment type="similarity">
    <text evidence="1">Belongs to the glycosyl hydrolase 13 family.</text>
</comment>
<dbReference type="CDD" id="cd02856">
    <property type="entry name" value="E_set_GDE_Isoamylase_N"/>
    <property type="match status" value="1"/>
</dbReference>
<gene>
    <name evidence="4" type="ORF">BN137_1351</name>
</gene>
<evidence type="ECO:0000256" key="1">
    <source>
        <dbReference type="ARBA" id="ARBA00008061"/>
    </source>
</evidence>
<evidence type="ECO:0000313" key="5">
    <source>
        <dbReference type="Proteomes" id="UP000009340"/>
    </source>
</evidence>